<proteinExistence type="inferred from homology"/>
<dbReference type="PANTHER" id="PTHR23105">
    <property type="entry name" value="RIBOSOMAL PROTEIN L7AE FAMILY MEMBER"/>
    <property type="match status" value="1"/>
</dbReference>
<comment type="function">
    <text evidence="6">Common component of the spliceosome and rRNA processing machinery.</text>
</comment>
<dbReference type="PRINTS" id="PR00881">
    <property type="entry name" value="L7ARS6FAMILY"/>
</dbReference>
<dbReference type="GO" id="GO:0042254">
    <property type="term" value="P:ribosome biogenesis"/>
    <property type="evidence" value="ECO:0007669"/>
    <property type="project" value="InterPro"/>
</dbReference>
<dbReference type="AlphaFoldDB" id="A0A147B895"/>
<comment type="similarity">
    <text evidence="2 6">Belongs to the eukaryotic ribosomal protein eL8 family.</text>
</comment>
<evidence type="ECO:0000256" key="7">
    <source>
        <dbReference type="SAM" id="MobiDB-lite"/>
    </source>
</evidence>
<evidence type="ECO:0000313" key="9">
    <source>
        <dbReference type="EMBL" id="JAR86991.1"/>
    </source>
</evidence>
<dbReference type="InterPro" id="IPR002415">
    <property type="entry name" value="H/ACA_rnp_Nhp2-like"/>
</dbReference>
<comment type="subcellular location">
    <subcellularLocation>
        <location evidence="1 6">Nucleus</location>
        <location evidence="1 6">Nucleolus</location>
    </subcellularLocation>
</comment>
<evidence type="ECO:0000256" key="5">
    <source>
        <dbReference type="ARBA" id="ARBA00023274"/>
    </source>
</evidence>
<feature type="compositionally biased region" description="Basic and acidic residues" evidence="7">
    <location>
        <begin position="12"/>
        <end position="23"/>
    </location>
</feature>
<feature type="non-terminal residue" evidence="9">
    <location>
        <position position="1"/>
    </location>
</feature>
<comment type="function">
    <text evidence="6">Required for ribosome biogenesis. Part of a complex which catalyzes pseudouridylation of rRNA. This involves the isomerization of uridine such that the ribose is subsequently attached to C5, instead of the normal N1. Pseudouridine ('psi') residues may serve to stabilize the conformation of rRNAs.</text>
</comment>
<protein>
    <recommendedName>
        <fullName evidence="6">H/ACA ribonucleoprotein complex subunit 2</fullName>
    </recommendedName>
    <alternativeName>
        <fullName evidence="6">Nucleolar protein family A member 2</fullName>
    </alternativeName>
</protein>
<name>A0A147B895_9ACAR</name>
<organism evidence="9">
    <name type="scientific">Alectorobius mimon</name>
    <dbReference type="NCBI Taxonomy" id="360319"/>
    <lineage>
        <taxon>Eukaryota</taxon>
        <taxon>Metazoa</taxon>
        <taxon>Ecdysozoa</taxon>
        <taxon>Arthropoda</taxon>
        <taxon>Chelicerata</taxon>
        <taxon>Arachnida</taxon>
        <taxon>Acari</taxon>
        <taxon>Parasitiformes</taxon>
        <taxon>Ixodida</taxon>
        <taxon>Ixodoidea</taxon>
        <taxon>Argasidae</taxon>
        <taxon>Ornithodorinae</taxon>
        <taxon>Alectorobius</taxon>
    </lineage>
</organism>
<keyword evidence="4 6" id="KW-0539">Nucleus</keyword>
<dbReference type="Pfam" id="PF01248">
    <property type="entry name" value="Ribosomal_L7Ae"/>
    <property type="match status" value="1"/>
</dbReference>
<dbReference type="InterPro" id="IPR018492">
    <property type="entry name" value="Ribosomal_eL8/Nhp2"/>
</dbReference>
<dbReference type="PRINTS" id="PR00883">
    <property type="entry name" value="NUCLEARHMG"/>
</dbReference>
<evidence type="ECO:0000256" key="4">
    <source>
        <dbReference type="ARBA" id="ARBA00023242"/>
    </source>
</evidence>
<feature type="region of interest" description="Disordered" evidence="7">
    <location>
        <begin position="1"/>
        <end position="23"/>
    </location>
</feature>
<dbReference type="SUPFAM" id="SSF55315">
    <property type="entry name" value="L30e-like"/>
    <property type="match status" value="1"/>
</dbReference>
<accession>A0A147B895</accession>
<evidence type="ECO:0000259" key="8">
    <source>
        <dbReference type="Pfam" id="PF01248"/>
    </source>
</evidence>
<dbReference type="PROSITE" id="PS01082">
    <property type="entry name" value="RIBOSOMAL_L7AE"/>
    <property type="match status" value="1"/>
</dbReference>
<reference evidence="9" key="1">
    <citation type="submission" date="2016-03" db="EMBL/GenBank/DDBJ databases">
        <title>Gut transcriptome analysis on engorged females of Ornithodoros mimon (Acari: Argasidae) and phylogenetic inferences of soft ticks.</title>
        <authorList>
            <person name="Landulfo G.A."/>
            <person name="Giovanni D."/>
            <person name="Carvalho E."/>
            <person name="Junqueira-de-Azevedo I."/>
            <person name="Patane J."/>
            <person name="Mendoca R."/>
            <person name="Barros-Battesti D."/>
        </authorList>
    </citation>
    <scope>NUCLEOTIDE SEQUENCE</scope>
    <source>
        <strain evidence="9">Females</strain>
        <tissue evidence="9">Gut</tissue>
    </source>
</reference>
<feature type="domain" description="Ribosomal protein eL8/eL30/eS12/Gadd45" evidence="8">
    <location>
        <begin position="49"/>
        <end position="141"/>
    </location>
</feature>
<dbReference type="InterPro" id="IPR004037">
    <property type="entry name" value="Ribosomal_eL8-like_CS"/>
</dbReference>
<evidence type="ECO:0000256" key="3">
    <source>
        <dbReference type="ARBA" id="ARBA00022884"/>
    </source>
</evidence>
<dbReference type="InterPro" id="IPR029064">
    <property type="entry name" value="Ribosomal_eL30-like_sf"/>
</dbReference>
<keyword evidence="3 6" id="KW-0694">RNA-binding</keyword>
<keyword evidence="5 6" id="KW-0687">Ribonucleoprotein</keyword>
<evidence type="ECO:0000256" key="6">
    <source>
        <dbReference type="RuleBase" id="RU366039"/>
    </source>
</evidence>
<dbReference type="InterPro" id="IPR050257">
    <property type="entry name" value="eL8/uL1-like"/>
</dbReference>
<evidence type="ECO:0000256" key="1">
    <source>
        <dbReference type="ARBA" id="ARBA00004604"/>
    </source>
</evidence>
<dbReference type="GO" id="GO:0031120">
    <property type="term" value="P:snRNA pseudouridine synthesis"/>
    <property type="evidence" value="ECO:0007669"/>
    <property type="project" value="UniProtKB-UniRule"/>
</dbReference>
<dbReference type="GO" id="GO:0000398">
    <property type="term" value="P:mRNA splicing, via spliceosome"/>
    <property type="evidence" value="ECO:0007669"/>
    <property type="project" value="UniProtKB-UniRule"/>
</dbReference>
<sequence>DISLVKSEPDDDRPNEHGGQENEMTYEEKLAFASPIAHPMASKKLCKKLIKLVKKSAKHKGYTFGGIKAVRTAIRKGQSGLLILAGDSSPIDNMSFLPGLCEEKDIPYVYIPSRKDLGAALNVRRGVVALLVKEHEDYKSLIDECSQQVRALDIMV</sequence>
<dbReference type="InterPro" id="IPR004038">
    <property type="entry name" value="Ribosomal_eL8/eL30/eS12/Gad45"/>
</dbReference>
<dbReference type="GO" id="GO:0031429">
    <property type="term" value="C:box H/ACA snoRNP complex"/>
    <property type="evidence" value="ECO:0007669"/>
    <property type="project" value="UniProtKB-UniRule"/>
</dbReference>
<dbReference type="GO" id="GO:0003723">
    <property type="term" value="F:RNA binding"/>
    <property type="evidence" value="ECO:0007669"/>
    <property type="project" value="UniProtKB-UniRule"/>
</dbReference>
<dbReference type="EMBL" id="GEIB01001103">
    <property type="protein sequence ID" value="JAR86991.1"/>
    <property type="molecule type" value="Transcribed_RNA"/>
</dbReference>
<dbReference type="Gene3D" id="3.30.1330.30">
    <property type="match status" value="1"/>
</dbReference>
<evidence type="ECO:0000256" key="2">
    <source>
        <dbReference type="ARBA" id="ARBA00007337"/>
    </source>
</evidence>